<accession>A0A7J7EED5</accession>
<dbReference type="SUPFAM" id="SSF81321">
    <property type="entry name" value="Family A G protein-coupled receptor-like"/>
    <property type="match status" value="2"/>
</dbReference>
<feature type="domain" description="G-protein coupled receptors family 1 profile" evidence="13">
    <location>
        <begin position="112"/>
        <end position="375"/>
    </location>
</feature>
<keyword evidence="15" id="KW-1185">Reference proteome</keyword>
<evidence type="ECO:0000313" key="15">
    <source>
        <dbReference type="Proteomes" id="UP000551758"/>
    </source>
</evidence>
<feature type="transmembrane region" description="Helical" evidence="12">
    <location>
        <begin position="354"/>
        <end position="377"/>
    </location>
</feature>
<evidence type="ECO:0000256" key="3">
    <source>
        <dbReference type="ARBA" id="ARBA00022475"/>
    </source>
</evidence>
<keyword evidence="10" id="KW-0807">Transducer</keyword>
<dbReference type="Proteomes" id="UP000551758">
    <property type="component" value="Unassembled WGS sequence"/>
</dbReference>
<dbReference type="InterPro" id="IPR017452">
    <property type="entry name" value="GPCR_Rhodpsn_7TM"/>
</dbReference>
<feature type="transmembrane region" description="Helical" evidence="12">
    <location>
        <begin position="608"/>
        <end position="627"/>
    </location>
</feature>
<evidence type="ECO:0000256" key="2">
    <source>
        <dbReference type="ARBA" id="ARBA00010663"/>
    </source>
</evidence>
<reference evidence="14 15" key="1">
    <citation type="journal article" date="2020" name="Mol. Biol. Evol.">
        <title>Interspecific Gene Flow and the Evolution of Specialization in Black and White Rhinoceros.</title>
        <authorList>
            <person name="Moodley Y."/>
            <person name="Westbury M.V."/>
            <person name="Russo I.M."/>
            <person name="Gopalakrishnan S."/>
            <person name="Rakotoarivelo A."/>
            <person name="Olsen R.A."/>
            <person name="Prost S."/>
            <person name="Tunstall T."/>
            <person name="Ryder O.A."/>
            <person name="Dalen L."/>
            <person name="Bruford M.W."/>
        </authorList>
    </citation>
    <scope>NUCLEOTIDE SEQUENCE [LARGE SCALE GENOMIC DNA]</scope>
    <source>
        <strain evidence="14">SBR-YM</strain>
        <tissue evidence="14">Skin</tissue>
    </source>
</reference>
<dbReference type="InterPro" id="IPR004072">
    <property type="entry name" value="Vmron_rcpt_1"/>
</dbReference>
<evidence type="ECO:0000256" key="9">
    <source>
        <dbReference type="ARBA" id="ARBA00023170"/>
    </source>
</evidence>
<dbReference type="PROSITE" id="PS50262">
    <property type="entry name" value="G_PROTEIN_RECEP_F1_2"/>
    <property type="match status" value="2"/>
</dbReference>
<feature type="transmembrane region" description="Helical" evidence="12">
    <location>
        <begin position="660"/>
        <end position="684"/>
    </location>
</feature>
<feature type="region of interest" description="Disordered" evidence="11">
    <location>
        <begin position="33"/>
        <end position="66"/>
    </location>
</feature>
<evidence type="ECO:0000256" key="5">
    <source>
        <dbReference type="ARBA" id="ARBA00022692"/>
    </source>
</evidence>
<proteinExistence type="inferred from homology"/>
<feature type="transmembrane region" description="Helical" evidence="12">
    <location>
        <begin position="195"/>
        <end position="213"/>
    </location>
</feature>
<keyword evidence="6 12" id="KW-1133">Transmembrane helix</keyword>
<evidence type="ECO:0000256" key="8">
    <source>
        <dbReference type="ARBA" id="ARBA00023136"/>
    </source>
</evidence>
<feature type="transmembrane region" description="Helical" evidence="12">
    <location>
        <begin position="325"/>
        <end position="348"/>
    </location>
</feature>
<feature type="domain" description="G-protein coupled receptors family 1 profile" evidence="13">
    <location>
        <begin position="503"/>
        <end position="763"/>
    </location>
</feature>
<keyword evidence="3" id="KW-1003">Cell membrane</keyword>
<evidence type="ECO:0000256" key="1">
    <source>
        <dbReference type="ARBA" id="ARBA00004651"/>
    </source>
</evidence>
<feature type="transmembrane region" description="Helical" evidence="12">
    <location>
        <begin position="530"/>
        <end position="553"/>
    </location>
</feature>
<dbReference type="EMBL" id="JACDTQ010003472">
    <property type="protein sequence ID" value="KAF5914145.1"/>
    <property type="molecule type" value="Genomic_DNA"/>
</dbReference>
<dbReference type="AlphaFoldDB" id="A0A7J7EED5"/>
<dbReference type="PANTHER" id="PTHR24062">
    <property type="entry name" value="VOMERONASAL TYPE-1 RECEPTOR"/>
    <property type="match status" value="1"/>
</dbReference>
<evidence type="ECO:0000313" key="14">
    <source>
        <dbReference type="EMBL" id="KAF5914145.1"/>
    </source>
</evidence>
<feature type="transmembrane region" description="Helical" evidence="12">
    <location>
        <begin position="273"/>
        <end position="296"/>
    </location>
</feature>
<name>A0A7J7EED5_DICBM</name>
<comment type="similarity">
    <text evidence="2">Belongs to the G-protein coupled receptor 1 family.</text>
</comment>
<dbReference type="GO" id="GO:0019236">
    <property type="term" value="P:response to pheromone"/>
    <property type="evidence" value="ECO:0007669"/>
    <property type="project" value="UniProtKB-KW"/>
</dbReference>
<feature type="compositionally biased region" description="Polar residues" evidence="11">
    <location>
        <begin position="47"/>
        <end position="61"/>
    </location>
</feature>
<keyword evidence="8 12" id="KW-0472">Membrane</keyword>
<protein>
    <recommendedName>
        <fullName evidence="13">G-protein coupled receptors family 1 profile domain-containing protein</fullName>
    </recommendedName>
</protein>
<keyword evidence="7" id="KW-0297">G-protein coupled receptor</keyword>
<comment type="subcellular location">
    <subcellularLocation>
        <location evidence="1">Cell membrane</location>
        <topology evidence="1">Multi-pass membrane protein</topology>
    </subcellularLocation>
</comment>
<feature type="transmembrane region" description="Helical" evidence="12">
    <location>
        <begin position="143"/>
        <end position="163"/>
    </location>
</feature>
<feature type="transmembrane region" description="Helical" evidence="12">
    <location>
        <begin position="105"/>
        <end position="131"/>
    </location>
</feature>
<evidence type="ECO:0000256" key="4">
    <source>
        <dbReference type="ARBA" id="ARBA00022507"/>
    </source>
</evidence>
<dbReference type="GO" id="GO:0005886">
    <property type="term" value="C:plasma membrane"/>
    <property type="evidence" value="ECO:0007669"/>
    <property type="project" value="UniProtKB-SubCell"/>
</dbReference>
<dbReference type="FunFam" id="1.20.1070.10:FF:000120">
    <property type="entry name" value="Vomeronasal type-1 receptor"/>
    <property type="match status" value="2"/>
</dbReference>
<keyword evidence="5 12" id="KW-0812">Transmembrane</keyword>
<evidence type="ECO:0000259" key="13">
    <source>
        <dbReference type="PROSITE" id="PS50262"/>
    </source>
</evidence>
<evidence type="ECO:0000256" key="7">
    <source>
        <dbReference type="ARBA" id="ARBA00023040"/>
    </source>
</evidence>
<organism evidence="14 15">
    <name type="scientific">Diceros bicornis minor</name>
    <name type="common">South-central black rhinoceros</name>
    <dbReference type="NCBI Taxonomy" id="77932"/>
    <lineage>
        <taxon>Eukaryota</taxon>
        <taxon>Metazoa</taxon>
        <taxon>Chordata</taxon>
        <taxon>Craniata</taxon>
        <taxon>Vertebrata</taxon>
        <taxon>Euteleostomi</taxon>
        <taxon>Mammalia</taxon>
        <taxon>Eutheria</taxon>
        <taxon>Laurasiatheria</taxon>
        <taxon>Perissodactyla</taxon>
        <taxon>Rhinocerotidae</taxon>
        <taxon>Diceros</taxon>
    </lineage>
</organism>
<dbReference type="Pfam" id="PF03402">
    <property type="entry name" value="V1R"/>
    <property type="match status" value="2"/>
</dbReference>
<keyword evidence="9" id="KW-0675">Receptor</keyword>
<dbReference type="Gene3D" id="1.20.1070.10">
    <property type="entry name" value="Rhodopsin 7-helix transmembrane proteins"/>
    <property type="match status" value="2"/>
</dbReference>
<evidence type="ECO:0000256" key="6">
    <source>
        <dbReference type="ARBA" id="ARBA00022989"/>
    </source>
</evidence>
<dbReference type="GO" id="GO:0007606">
    <property type="term" value="P:sensory perception of chemical stimulus"/>
    <property type="evidence" value="ECO:0007669"/>
    <property type="project" value="UniProtKB-ARBA"/>
</dbReference>
<feature type="transmembrane region" description="Helical" evidence="12">
    <location>
        <begin position="487"/>
        <end position="510"/>
    </location>
</feature>
<comment type="caution">
    <text evidence="14">The sequence shown here is derived from an EMBL/GenBank/DDBJ whole genome shotgun (WGS) entry which is preliminary data.</text>
</comment>
<feature type="transmembrane region" description="Helical" evidence="12">
    <location>
        <begin position="220"/>
        <end position="239"/>
    </location>
</feature>
<keyword evidence="4" id="KW-0589">Pheromone response</keyword>
<sequence>MRIPNCALDIHFNTGAPETFSISTSTGNPLFGSIFSTSTPHEKDVQGRNTQTAAHPSSPSRSGPELSISVCEDAGPIHAIKTVKERNNGQDVLRTTGEVAVKTTFLLQIGFGTVANVILFFHNVSPILLGLRKKPAHTVRTHMAMANLLALLSTGIPHAQAAFVLRNPLSSLGCKFAYYINRVARSTTLCSTCVLSTYQVFILIPGSVAWMILRGRASKVIGPSCCTCWMFSFLLHMYIPVKITGPQDMGNDTDLQRNWFCSSSRSATHLATLWSISDAMFIGLMGLSSGSMVLLLHRHRQRVQHIHTPNRYHKCPPETRASHTILMLMVTFVILYMLNSIFTFYMTAFLDTRLWVMQISHIFASCFPTFSPLLLILRDSRAPSDLVNLSGSLRHFVTGRKWLVVICNSDKIGSSLETPQTLHADSVTHTADDMIMAPLWGDQVQEPCLYNYGPSRLTLPCTELWSKVQPANSKSFQKNTLRTTGKVVLKTIFLFQMGVGTLSNVILFFYNVSPIWLGRRKRATHVILTHMAMADFLVLLSTGIPHTMAAFVLKNPLSSLGCKLVYYTRLVARSTTLCSTRVLSTYQFFTLIPESVKWAMLRGSAPKVVGPSCCICWMFSFLMYMYISVKITGPQETGNETDSQETWFCSCSSLTAGFVFLWSVSDAMFLGLVGWASGSMALLLHRHHQRVQHVHTPNGHHERPQETRAAHTVLMLVVTFANFCILNPVFTFYMTAFIDSRLWLTQISNVLVSCFPTVSPFRLILRDPRTPRLCS</sequence>
<evidence type="ECO:0000256" key="11">
    <source>
        <dbReference type="SAM" id="MobiDB-lite"/>
    </source>
</evidence>
<feature type="transmembrane region" description="Helical" evidence="12">
    <location>
        <begin position="742"/>
        <end position="765"/>
    </location>
</feature>
<evidence type="ECO:0000256" key="10">
    <source>
        <dbReference type="ARBA" id="ARBA00023224"/>
    </source>
</evidence>
<gene>
    <name evidence="14" type="ORF">HPG69_003946</name>
</gene>
<dbReference type="GO" id="GO:0016503">
    <property type="term" value="F:pheromone receptor activity"/>
    <property type="evidence" value="ECO:0007669"/>
    <property type="project" value="InterPro"/>
</dbReference>
<feature type="transmembrane region" description="Helical" evidence="12">
    <location>
        <begin position="713"/>
        <end position="736"/>
    </location>
</feature>
<evidence type="ECO:0000256" key="12">
    <source>
        <dbReference type="SAM" id="Phobius"/>
    </source>
</evidence>